<organism evidence="1 2">
    <name type="scientific">Clathrospora elynae</name>
    <dbReference type="NCBI Taxonomy" id="706981"/>
    <lineage>
        <taxon>Eukaryota</taxon>
        <taxon>Fungi</taxon>
        <taxon>Dikarya</taxon>
        <taxon>Ascomycota</taxon>
        <taxon>Pezizomycotina</taxon>
        <taxon>Dothideomycetes</taxon>
        <taxon>Pleosporomycetidae</taxon>
        <taxon>Pleosporales</taxon>
        <taxon>Diademaceae</taxon>
        <taxon>Clathrospora</taxon>
    </lineage>
</organism>
<evidence type="ECO:0000313" key="1">
    <source>
        <dbReference type="EMBL" id="KAF1935733.1"/>
    </source>
</evidence>
<gene>
    <name evidence="1" type="ORF">EJ02DRAFT_460112</name>
</gene>
<dbReference type="AlphaFoldDB" id="A0A6A5S754"/>
<dbReference type="EMBL" id="ML976239">
    <property type="protein sequence ID" value="KAF1935733.1"/>
    <property type="molecule type" value="Genomic_DNA"/>
</dbReference>
<reference evidence="1" key="1">
    <citation type="journal article" date="2020" name="Stud. Mycol.">
        <title>101 Dothideomycetes genomes: a test case for predicting lifestyles and emergence of pathogens.</title>
        <authorList>
            <person name="Haridas S."/>
            <person name="Albert R."/>
            <person name="Binder M."/>
            <person name="Bloem J."/>
            <person name="Labutti K."/>
            <person name="Salamov A."/>
            <person name="Andreopoulos B."/>
            <person name="Baker S."/>
            <person name="Barry K."/>
            <person name="Bills G."/>
            <person name="Bluhm B."/>
            <person name="Cannon C."/>
            <person name="Castanera R."/>
            <person name="Culley D."/>
            <person name="Daum C."/>
            <person name="Ezra D."/>
            <person name="Gonzalez J."/>
            <person name="Henrissat B."/>
            <person name="Kuo A."/>
            <person name="Liang C."/>
            <person name="Lipzen A."/>
            <person name="Lutzoni F."/>
            <person name="Magnuson J."/>
            <person name="Mondo S."/>
            <person name="Nolan M."/>
            <person name="Ohm R."/>
            <person name="Pangilinan J."/>
            <person name="Park H.-J."/>
            <person name="Ramirez L."/>
            <person name="Alfaro M."/>
            <person name="Sun H."/>
            <person name="Tritt A."/>
            <person name="Yoshinaga Y."/>
            <person name="Zwiers L.-H."/>
            <person name="Turgeon B."/>
            <person name="Goodwin S."/>
            <person name="Spatafora J."/>
            <person name="Crous P."/>
            <person name="Grigoriev I."/>
        </authorList>
    </citation>
    <scope>NUCLEOTIDE SEQUENCE</scope>
    <source>
        <strain evidence="1">CBS 161.51</strain>
    </source>
</reference>
<protein>
    <submittedName>
        <fullName evidence="1">Uncharacterized protein</fullName>
    </submittedName>
</protein>
<accession>A0A6A5S754</accession>
<dbReference type="Proteomes" id="UP000800038">
    <property type="component" value="Unassembled WGS sequence"/>
</dbReference>
<keyword evidence="2" id="KW-1185">Reference proteome</keyword>
<sequence length="59" mass="6692">MRALYSTRARRISSELRALHASKITCSTRDPQPPPPQHTPQVAAHDIMLMLSRPINCRI</sequence>
<proteinExistence type="predicted"/>
<feature type="non-terminal residue" evidence="1">
    <location>
        <position position="59"/>
    </location>
</feature>
<evidence type="ECO:0000313" key="2">
    <source>
        <dbReference type="Proteomes" id="UP000800038"/>
    </source>
</evidence>
<name>A0A6A5S754_9PLEO</name>